<evidence type="ECO:0000259" key="2">
    <source>
        <dbReference type="Pfam" id="PF03703"/>
    </source>
</evidence>
<sequence length="189" mass="21282">MGTYLLKTDEVEVKVAIPSWLMLLSHIILTVVTIGIWSPILIYYILRRATTRYVLTNQRVIWEHGILNKTSKESPLDKINNVSHEQSLIGRMFNYGNVQLQTASEMGATVFIFIPEPSQFKSEIVNQMDLFKKQEVTSQAKAMASAMASAVSSDNTTTESAMKDCPECAESVKEAAKVCRFCKYEFALE</sequence>
<keyword evidence="1" id="KW-0812">Transmembrane</keyword>
<organism evidence="3">
    <name type="scientific">marine sediment metagenome</name>
    <dbReference type="NCBI Taxonomy" id="412755"/>
    <lineage>
        <taxon>unclassified sequences</taxon>
        <taxon>metagenomes</taxon>
        <taxon>ecological metagenomes</taxon>
    </lineage>
</organism>
<dbReference type="PANTHER" id="PTHR37938">
    <property type="entry name" value="BLL0215 PROTEIN"/>
    <property type="match status" value="1"/>
</dbReference>
<dbReference type="Pfam" id="PF03703">
    <property type="entry name" value="bPH_2"/>
    <property type="match status" value="1"/>
</dbReference>
<dbReference type="EMBL" id="LAZR01026531">
    <property type="protein sequence ID" value="KKL68436.1"/>
    <property type="molecule type" value="Genomic_DNA"/>
</dbReference>
<dbReference type="PANTHER" id="PTHR37938:SF1">
    <property type="entry name" value="BLL0215 PROTEIN"/>
    <property type="match status" value="1"/>
</dbReference>
<name>A0A0F9EQA7_9ZZZZ</name>
<keyword evidence="1" id="KW-1133">Transmembrane helix</keyword>
<comment type="caution">
    <text evidence="3">The sequence shown here is derived from an EMBL/GenBank/DDBJ whole genome shotgun (WGS) entry which is preliminary data.</text>
</comment>
<protein>
    <recommendedName>
        <fullName evidence="2">YdbS-like PH domain-containing protein</fullName>
    </recommendedName>
</protein>
<reference evidence="3" key="1">
    <citation type="journal article" date="2015" name="Nature">
        <title>Complex archaea that bridge the gap between prokaryotes and eukaryotes.</title>
        <authorList>
            <person name="Spang A."/>
            <person name="Saw J.H."/>
            <person name="Jorgensen S.L."/>
            <person name="Zaremba-Niedzwiedzka K."/>
            <person name="Martijn J."/>
            <person name="Lind A.E."/>
            <person name="van Eijk R."/>
            <person name="Schleper C."/>
            <person name="Guy L."/>
            <person name="Ettema T.J."/>
        </authorList>
    </citation>
    <scope>NUCLEOTIDE SEQUENCE</scope>
</reference>
<accession>A0A0F9EQA7</accession>
<feature type="transmembrane region" description="Helical" evidence="1">
    <location>
        <begin position="20"/>
        <end position="46"/>
    </location>
</feature>
<feature type="domain" description="YdbS-like PH" evidence="2">
    <location>
        <begin position="50"/>
        <end position="122"/>
    </location>
</feature>
<dbReference type="InterPro" id="IPR005182">
    <property type="entry name" value="YdbS-like_PH"/>
</dbReference>
<keyword evidence="1" id="KW-0472">Membrane</keyword>
<gene>
    <name evidence="3" type="ORF">LCGC14_2125000</name>
</gene>
<proteinExistence type="predicted"/>
<dbReference type="AlphaFoldDB" id="A0A0F9EQA7"/>
<evidence type="ECO:0000313" key="3">
    <source>
        <dbReference type="EMBL" id="KKL68436.1"/>
    </source>
</evidence>
<evidence type="ECO:0000256" key="1">
    <source>
        <dbReference type="SAM" id="Phobius"/>
    </source>
</evidence>